<comment type="caution">
    <text evidence="2">The sequence shown here is derived from an EMBL/GenBank/DDBJ whole genome shotgun (WGS) entry which is preliminary data.</text>
</comment>
<evidence type="ECO:0000256" key="1">
    <source>
        <dbReference type="SAM" id="SignalP"/>
    </source>
</evidence>
<evidence type="ECO:0000313" key="3">
    <source>
        <dbReference type="Proteomes" id="UP000612349"/>
    </source>
</evidence>
<dbReference type="NCBIfam" id="TIGR04433">
    <property type="entry name" value="UrcA_uranyl"/>
    <property type="match status" value="1"/>
</dbReference>
<accession>A0A916YUH3</accession>
<name>A0A916YUH3_9SPHN</name>
<dbReference type="Proteomes" id="UP000612349">
    <property type="component" value="Unassembled WGS sequence"/>
</dbReference>
<keyword evidence="1" id="KW-0732">Signal</keyword>
<evidence type="ECO:0008006" key="4">
    <source>
        <dbReference type="Google" id="ProtNLM"/>
    </source>
</evidence>
<proteinExistence type="predicted"/>
<dbReference type="EMBL" id="BMIP01000001">
    <property type="protein sequence ID" value="GGD60304.1"/>
    <property type="molecule type" value="Genomic_DNA"/>
</dbReference>
<organism evidence="2 3">
    <name type="scientific">Croceicoccus mobilis</name>
    <dbReference type="NCBI Taxonomy" id="1703339"/>
    <lineage>
        <taxon>Bacteria</taxon>
        <taxon>Pseudomonadati</taxon>
        <taxon>Pseudomonadota</taxon>
        <taxon>Alphaproteobacteria</taxon>
        <taxon>Sphingomonadales</taxon>
        <taxon>Erythrobacteraceae</taxon>
        <taxon>Croceicoccus</taxon>
    </lineage>
</organism>
<dbReference type="OrthoDB" id="7450905at2"/>
<feature type="chain" id="PRO_5037415111" description="UrcA family protein" evidence="1">
    <location>
        <begin position="24"/>
        <end position="99"/>
    </location>
</feature>
<dbReference type="RefSeq" id="WP_066773478.1">
    <property type="nucleotide sequence ID" value="NZ_BMIP01000001.1"/>
</dbReference>
<reference evidence="2" key="2">
    <citation type="submission" date="2020-09" db="EMBL/GenBank/DDBJ databases">
        <authorList>
            <person name="Sun Q."/>
            <person name="Zhou Y."/>
        </authorList>
    </citation>
    <scope>NUCLEOTIDE SEQUENCE</scope>
    <source>
        <strain evidence="2">CGMCC 1.15360</strain>
    </source>
</reference>
<sequence>MKTLIAIAALPVLAMTAPQAAFAGEASTARVAIHDLDLTSEAGQAEMEKRVRKAAYAVCKYEDDGQLREANAHFSCVRTALKKSEGQMATLVANARFGG</sequence>
<gene>
    <name evidence="2" type="ORF">GCM10010990_07160</name>
</gene>
<reference evidence="2" key="1">
    <citation type="journal article" date="2014" name="Int. J. Syst. Evol. Microbiol.">
        <title>Complete genome sequence of Corynebacterium casei LMG S-19264T (=DSM 44701T), isolated from a smear-ripened cheese.</title>
        <authorList>
            <consortium name="US DOE Joint Genome Institute (JGI-PGF)"/>
            <person name="Walter F."/>
            <person name="Albersmeier A."/>
            <person name="Kalinowski J."/>
            <person name="Ruckert C."/>
        </authorList>
    </citation>
    <scope>NUCLEOTIDE SEQUENCE</scope>
    <source>
        <strain evidence="2">CGMCC 1.15360</strain>
    </source>
</reference>
<protein>
    <recommendedName>
        <fullName evidence="4">UrcA family protein</fullName>
    </recommendedName>
</protein>
<dbReference type="AlphaFoldDB" id="A0A916YUH3"/>
<feature type="signal peptide" evidence="1">
    <location>
        <begin position="1"/>
        <end position="23"/>
    </location>
</feature>
<keyword evidence="3" id="KW-1185">Reference proteome</keyword>
<dbReference type="InterPro" id="IPR030972">
    <property type="entry name" value="UrcA_uranyl"/>
</dbReference>
<evidence type="ECO:0000313" key="2">
    <source>
        <dbReference type="EMBL" id="GGD60304.1"/>
    </source>
</evidence>